<accession>C5FGE1</accession>
<dbReference type="PANTHER" id="PTHR34135:SF2">
    <property type="entry name" value="LYSOZYME"/>
    <property type="match status" value="1"/>
</dbReference>
<keyword evidence="14" id="KW-0732">Signal</keyword>
<keyword evidence="5" id="KW-0964">Secreted</keyword>
<reference evidence="16" key="1">
    <citation type="journal article" date="2012" name="MBio">
        <title>Comparative genome analysis of Trichophyton rubrum and related dermatophytes reveals candidate genes involved in infection.</title>
        <authorList>
            <person name="Martinez D.A."/>
            <person name="Oliver B.G."/>
            <person name="Graeser Y."/>
            <person name="Goldberg J.M."/>
            <person name="Li W."/>
            <person name="Martinez-Rossi N.M."/>
            <person name="Monod M."/>
            <person name="Shelest E."/>
            <person name="Barton R.C."/>
            <person name="Birch E."/>
            <person name="Brakhage A.A."/>
            <person name="Chen Z."/>
            <person name="Gurr S.J."/>
            <person name="Heiman D."/>
            <person name="Heitman J."/>
            <person name="Kosti I."/>
            <person name="Rossi A."/>
            <person name="Saif S."/>
            <person name="Samalova M."/>
            <person name="Saunders C.W."/>
            <person name="Shea T."/>
            <person name="Summerbell R.C."/>
            <person name="Xu J."/>
            <person name="Young S."/>
            <person name="Zeng Q."/>
            <person name="Birren B.W."/>
            <person name="Cuomo C.A."/>
            <person name="White T.C."/>
        </authorList>
    </citation>
    <scope>NUCLEOTIDE SEQUENCE [LARGE SCALE GENOMIC DNA]</scope>
    <source>
        <strain evidence="16">ATCC MYA-4605 / CBS 113480</strain>
    </source>
</reference>
<dbReference type="FunFam" id="3.20.20.80:FF:000060">
    <property type="entry name" value="Lysozyme M1"/>
    <property type="match status" value="1"/>
</dbReference>
<evidence type="ECO:0000256" key="8">
    <source>
        <dbReference type="ARBA" id="ARBA00022801"/>
    </source>
</evidence>
<evidence type="ECO:0000256" key="1">
    <source>
        <dbReference type="ARBA" id="ARBA00000632"/>
    </source>
</evidence>
<dbReference type="GO" id="GO:0003796">
    <property type="term" value="F:lysozyme activity"/>
    <property type="evidence" value="ECO:0007669"/>
    <property type="project" value="UniProtKB-EC"/>
</dbReference>
<dbReference type="PROSITE" id="PS51904">
    <property type="entry name" value="GLYCOSYL_HYDROL_F25_2"/>
    <property type="match status" value="1"/>
</dbReference>
<evidence type="ECO:0000256" key="5">
    <source>
        <dbReference type="ARBA" id="ARBA00022525"/>
    </source>
</evidence>
<evidence type="ECO:0000256" key="9">
    <source>
        <dbReference type="ARBA" id="ARBA00023157"/>
    </source>
</evidence>
<dbReference type="InterPro" id="IPR018077">
    <property type="entry name" value="Glyco_hydro_fam25_subgr"/>
</dbReference>
<dbReference type="PANTHER" id="PTHR34135">
    <property type="entry name" value="LYSOZYME"/>
    <property type="match status" value="1"/>
</dbReference>
<evidence type="ECO:0000256" key="4">
    <source>
        <dbReference type="ARBA" id="ARBA00012732"/>
    </source>
</evidence>
<dbReference type="GO" id="GO:0016998">
    <property type="term" value="P:cell wall macromolecule catabolic process"/>
    <property type="evidence" value="ECO:0007669"/>
    <property type="project" value="InterPro"/>
</dbReference>
<dbReference type="EMBL" id="DS995702">
    <property type="protein sequence ID" value="EEQ29826.1"/>
    <property type="molecule type" value="Genomic_DNA"/>
</dbReference>
<keyword evidence="10" id="KW-0326">Glycosidase</keyword>
<evidence type="ECO:0000256" key="7">
    <source>
        <dbReference type="ARBA" id="ARBA00022638"/>
    </source>
</evidence>
<dbReference type="Gene3D" id="3.20.20.80">
    <property type="entry name" value="Glycosidases"/>
    <property type="match status" value="1"/>
</dbReference>
<dbReference type="Proteomes" id="UP000002035">
    <property type="component" value="Unassembled WGS sequence"/>
</dbReference>
<feature type="chain" id="PRO_5002949473" description="N,O-diacetylmuramidase" evidence="14">
    <location>
        <begin position="18"/>
        <end position="236"/>
    </location>
</feature>
<dbReference type="EC" id="3.2.1.17" evidence="4"/>
<comment type="catalytic activity">
    <reaction evidence="1">
        <text>Hydrolysis of (1-&gt;4)-beta-linkages between N-acetylmuramic acid and N-acetyl-D-glucosamine residues in a peptidoglycan and between N-acetyl-D-glucosamine residues in chitodextrins.</text>
        <dbReference type="EC" id="3.2.1.17"/>
    </reaction>
</comment>
<evidence type="ECO:0000256" key="10">
    <source>
        <dbReference type="ARBA" id="ARBA00023295"/>
    </source>
</evidence>
<evidence type="ECO:0000256" key="6">
    <source>
        <dbReference type="ARBA" id="ARBA00022529"/>
    </source>
</evidence>
<dbReference type="RefSeq" id="XP_002849711.1">
    <property type="nucleotide sequence ID" value="XM_002849665.1"/>
</dbReference>
<keyword evidence="16" id="KW-1185">Reference proteome</keyword>
<protein>
    <recommendedName>
        <fullName evidence="12">N,O-diacetylmuramidase</fullName>
        <ecNumber evidence="4">3.2.1.17</ecNumber>
    </recommendedName>
    <alternativeName>
        <fullName evidence="13">Lysozyme CH</fullName>
    </alternativeName>
</protein>
<comment type="function">
    <text evidence="11">This enzyme has both lysozyme (acetylmuramidase) and diacetylmuramidase activities.</text>
</comment>
<keyword evidence="6" id="KW-0929">Antimicrobial</keyword>
<evidence type="ECO:0000313" key="15">
    <source>
        <dbReference type="EMBL" id="EEQ29826.1"/>
    </source>
</evidence>
<dbReference type="SUPFAM" id="SSF51445">
    <property type="entry name" value="(Trans)glycosidases"/>
    <property type="match status" value="1"/>
</dbReference>
<name>C5FGE1_ARTOC</name>
<dbReference type="Pfam" id="PF01183">
    <property type="entry name" value="Glyco_hydro_25"/>
    <property type="match status" value="1"/>
</dbReference>
<sequence>MKLSLLTVATVAGAAVAAPAPAEADALVGKVQGFDVSSYQPNVDFRAAYAGGTRFVMIKATEGTTYKSATFNTQYTSATSNNFIRGGYHFAHPDTSATAQCDYFLANGGGWTSDGITLPGMIDLEGTSGKPKCYGLSASAMIAWIKAFSDRYNARTGRYPMIYTSPDWWQSCTGNTKTFGTTIPLVLARWASSPGTAPGGWPYQTFWQNADTYKYGGDSEIFNGDMDQLKRFAKGG</sequence>
<dbReference type="AlphaFoldDB" id="C5FGE1"/>
<dbReference type="HOGENOM" id="CLU_044973_4_0_1"/>
<dbReference type="GO" id="GO:0016052">
    <property type="term" value="P:carbohydrate catabolic process"/>
    <property type="evidence" value="ECO:0007669"/>
    <property type="project" value="TreeGrafter"/>
</dbReference>
<dbReference type="CDD" id="cd06412">
    <property type="entry name" value="GH25_CH-type"/>
    <property type="match status" value="1"/>
</dbReference>
<evidence type="ECO:0000256" key="14">
    <source>
        <dbReference type="SAM" id="SignalP"/>
    </source>
</evidence>
<keyword evidence="9" id="KW-1015">Disulfide bond</keyword>
<organism evidence="15 16">
    <name type="scientific">Arthroderma otae (strain ATCC MYA-4605 / CBS 113480)</name>
    <name type="common">Microsporum canis</name>
    <dbReference type="NCBI Taxonomy" id="554155"/>
    <lineage>
        <taxon>Eukaryota</taxon>
        <taxon>Fungi</taxon>
        <taxon>Dikarya</taxon>
        <taxon>Ascomycota</taxon>
        <taxon>Pezizomycotina</taxon>
        <taxon>Eurotiomycetes</taxon>
        <taxon>Eurotiomycetidae</taxon>
        <taxon>Onygenales</taxon>
        <taxon>Arthrodermataceae</taxon>
        <taxon>Microsporum</taxon>
    </lineage>
</organism>
<dbReference type="VEuPathDB" id="FungiDB:MCYG_02645"/>
<evidence type="ECO:0000256" key="2">
    <source>
        <dbReference type="ARBA" id="ARBA00004613"/>
    </source>
</evidence>
<dbReference type="OMA" id="TSWWTQC"/>
<dbReference type="eggNOG" id="ENOG502S19Y">
    <property type="taxonomic scope" value="Eukaryota"/>
</dbReference>
<dbReference type="GO" id="GO:0009253">
    <property type="term" value="P:peptidoglycan catabolic process"/>
    <property type="evidence" value="ECO:0007669"/>
    <property type="project" value="InterPro"/>
</dbReference>
<dbReference type="InterPro" id="IPR017853">
    <property type="entry name" value="GH"/>
</dbReference>
<dbReference type="GeneID" id="9222841"/>
<keyword evidence="7" id="KW-0081">Bacteriolytic enzyme</keyword>
<dbReference type="GO" id="GO:0042742">
    <property type="term" value="P:defense response to bacterium"/>
    <property type="evidence" value="ECO:0007669"/>
    <property type="project" value="UniProtKB-KW"/>
</dbReference>
<gene>
    <name evidence="15" type="ORF">MCYG_02645</name>
</gene>
<dbReference type="GO" id="GO:0031640">
    <property type="term" value="P:killing of cells of another organism"/>
    <property type="evidence" value="ECO:0007669"/>
    <property type="project" value="UniProtKB-KW"/>
</dbReference>
<comment type="subcellular location">
    <subcellularLocation>
        <location evidence="2">Secreted</location>
    </subcellularLocation>
</comment>
<evidence type="ECO:0000313" key="16">
    <source>
        <dbReference type="Proteomes" id="UP000002035"/>
    </source>
</evidence>
<evidence type="ECO:0000256" key="11">
    <source>
        <dbReference type="ARBA" id="ARBA00055588"/>
    </source>
</evidence>
<proteinExistence type="inferred from homology"/>
<dbReference type="InterPro" id="IPR002053">
    <property type="entry name" value="Glyco_hydro_25"/>
</dbReference>
<comment type="similarity">
    <text evidence="3">Belongs to the glycosyl hydrolase 25 family.</text>
</comment>
<feature type="signal peptide" evidence="14">
    <location>
        <begin position="1"/>
        <end position="17"/>
    </location>
</feature>
<evidence type="ECO:0000256" key="13">
    <source>
        <dbReference type="ARBA" id="ARBA00075474"/>
    </source>
</evidence>
<dbReference type="STRING" id="554155.C5FGE1"/>
<dbReference type="GO" id="GO:0005576">
    <property type="term" value="C:extracellular region"/>
    <property type="evidence" value="ECO:0007669"/>
    <property type="project" value="UniProtKB-SubCell"/>
</dbReference>
<evidence type="ECO:0000256" key="12">
    <source>
        <dbReference type="ARBA" id="ARBA00073159"/>
    </source>
</evidence>
<dbReference type="SMART" id="SM00641">
    <property type="entry name" value="Glyco_25"/>
    <property type="match status" value="1"/>
</dbReference>
<dbReference type="OrthoDB" id="6590422at2759"/>
<keyword evidence="8" id="KW-0378">Hydrolase</keyword>
<evidence type="ECO:0000256" key="3">
    <source>
        <dbReference type="ARBA" id="ARBA00010646"/>
    </source>
</evidence>